<dbReference type="Proteomes" id="UP000006820">
    <property type="component" value="Chromosome"/>
</dbReference>
<organism evidence="2 3">
    <name type="scientific">Nocardia farcinica (strain IFM 10152)</name>
    <dbReference type="NCBI Taxonomy" id="247156"/>
    <lineage>
        <taxon>Bacteria</taxon>
        <taxon>Bacillati</taxon>
        <taxon>Actinomycetota</taxon>
        <taxon>Actinomycetes</taxon>
        <taxon>Mycobacteriales</taxon>
        <taxon>Nocardiaceae</taxon>
        <taxon>Nocardia</taxon>
    </lineage>
</organism>
<accession>Q5YZ62</accession>
<keyword evidence="3" id="KW-1185">Reference proteome</keyword>
<evidence type="ECO:0000313" key="2">
    <source>
        <dbReference type="EMBL" id="BAD56529.1"/>
    </source>
</evidence>
<reference evidence="2 3" key="1">
    <citation type="journal article" date="2004" name="Proc. Natl. Acad. Sci. U.S.A.">
        <title>The complete genomic sequence of Nocardia farcinica IFM 10152.</title>
        <authorList>
            <person name="Ishikawa J."/>
            <person name="Yamashita A."/>
            <person name="Mikami Y."/>
            <person name="Hoshino Y."/>
            <person name="Kurita H."/>
            <person name="Hotta K."/>
            <person name="Shiba T."/>
            <person name="Hattori M."/>
        </authorList>
    </citation>
    <scope>NUCLEOTIDE SEQUENCE [LARGE SCALE GENOMIC DNA]</scope>
    <source>
        <strain evidence="2 3">IFM 10152</strain>
    </source>
</reference>
<feature type="transmembrane region" description="Helical" evidence="1">
    <location>
        <begin position="12"/>
        <end position="38"/>
    </location>
</feature>
<keyword evidence="1" id="KW-0812">Transmembrane</keyword>
<dbReference type="AlphaFoldDB" id="Q5YZ62"/>
<feature type="transmembrane region" description="Helical" evidence="1">
    <location>
        <begin position="50"/>
        <end position="77"/>
    </location>
</feature>
<sequence length="182" mass="20436">MQGSEMARVRQVISPMVLLWMLVVVVGLLAFMAGVLHLGMAIARWSGSDVAMALFLPVSAVAGIGAWSVVLSAAWWLRRRYLRRVGVAVPDATVVESQVRRKRMRALFDFDLWQVTVEARFSHPDSGSAVRVRKQYSFHQFRAAAARRFADRLSVGSSAPVVVRRNAAMFDVPQRPIWVDIW</sequence>
<dbReference type="eggNOG" id="ENOG5031SU0">
    <property type="taxonomic scope" value="Bacteria"/>
</dbReference>
<keyword evidence="1" id="KW-0472">Membrane</keyword>
<proteinExistence type="predicted"/>
<dbReference type="EMBL" id="AP006618">
    <property type="protein sequence ID" value="BAD56529.1"/>
    <property type="molecule type" value="Genomic_DNA"/>
</dbReference>
<evidence type="ECO:0000313" key="3">
    <source>
        <dbReference type="Proteomes" id="UP000006820"/>
    </source>
</evidence>
<dbReference type="KEGG" id="nfa:NFA_16830"/>
<gene>
    <name evidence="2" type="ordered locus">NFA_16830</name>
</gene>
<evidence type="ECO:0000256" key="1">
    <source>
        <dbReference type="SAM" id="Phobius"/>
    </source>
</evidence>
<dbReference type="HOGENOM" id="CLU_1523626_0_0_11"/>
<keyword evidence="1" id="KW-1133">Transmembrane helix</keyword>
<protein>
    <submittedName>
        <fullName evidence="2">Uncharacterized protein</fullName>
    </submittedName>
</protein>
<name>Q5YZ62_NOCFA</name>